<name>A0A0X3NLU6_SCHSO</name>
<dbReference type="InterPro" id="IPR008942">
    <property type="entry name" value="ENTH_VHS"/>
</dbReference>
<evidence type="ECO:0000313" key="2">
    <source>
        <dbReference type="EMBL" id="JAP40230.1"/>
    </source>
</evidence>
<dbReference type="GO" id="GO:0016020">
    <property type="term" value="C:membrane"/>
    <property type="evidence" value="ECO:0007669"/>
    <property type="project" value="TreeGrafter"/>
</dbReference>
<feature type="domain" description="VHS" evidence="1">
    <location>
        <begin position="21"/>
        <end position="153"/>
    </location>
</feature>
<dbReference type="GO" id="GO:0030276">
    <property type="term" value="F:clathrin binding"/>
    <property type="evidence" value="ECO:0007669"/>
    <property type="project" value="TreeGrafter"/>
</dbReference>
<sequence length="218" mass="24492">MDFFRNLIYGSNPIAREIEAATNSPFSQPDQAAFLEICDHINRRADGPSIALPALINQLEKSAAKDSKTANFTLNLLDMCLKNCCHRFTSELCKGDYLKRLKKLTVPGKCTDEVRTRLLTLIKVWTLAFSDHVEFRPINDMYCELFSSGVQFPDINKNDVDVLKRTLPTGLPKASRSDLRPATLNTRTIQLMQAIRQDLDLTALDLPAFEALLQGLSC</sequence>
<dbReference type="GO" id="GO:0043130">
    <property type="term" value="F:ubiquitin binding"/>
    <property type="evidence" value="ECO:0007669"/>
    <property type="project" value="InterPro"/>
</dbReference>
<dbReference type="GO" id="GO:0005768">
    <property type="term" value="C:endosome"/>
    <property type="evidence" value="ECO:0007669"/>
    <property type="project" value="TreeGrafter"/>
</dbReference>
<dbReference type="InterPro" id="IPR002014">
    <property type="entry name" value="VHS_dom"/>
</dbReference>
<dbReference type="GO" id="GO:0007165">
    <property type="term" value="P:signal transduction"/>
    <property type="evidence" value="ECO:0007669"/>
    <property type="project" value="TreeGrafter"/>
</dbReference>
<gene>
    <name evidence="2" type="primary">TM1L1</name>
    <name evidence="2" type="ORF">TR113806</name>
</gene>
<dbReference type="PANTHER" id="PTHR13856">
    <property type="entry name" value="VHS DOMAIN CONTAINING PROTEIN FAMILY"/>
    <property type="match status" value="1"/>
</dbReference>
<organism evidence="2">
    <name type="scientific">Schistocephalus solidus</name>
    <name type="common">Tapeworm</name>
    <dbReference type="NCBI Taxonomy" id="70667"/>
    <lineage>
        <taxon>Eukaryota</taxon>
        <taxon>Metazoa</taxon>
        <taxon>Spiralia</taxon>
        <taxon>Lophotrochozoa</taxon>
        <taxon>Platyhelminthes</taxon>
        <taxon>Cestoda</taxon>
        <taxon>Eucestoda</taxon>
        <taxon>Diphyllobothriidea</taxon>
        <taxon>Diphyllobothriidae</taxon>
        <taxon>Schistocephalus</taxon>
    </lineage>
</organism>
<dbReference type="SMART" id="SM00288">
    <property type="entry name" value="VHS"/>
    <property type="match status" value="1"/>
</dbReference>
<reference evidence="2" key="1">
    <citation type="submission" date="2016-01" db="EMBL/GenBank/DDBJ databases">
        <title>Reference transcriptome for the parasite Schistocephalus solidus: insights into the molecular evolution of parasitism.</title>
        <authorList>
            <person name="Hebert F.O."/>
            <person name="Grambauer S."/>
            <person name="Barber I."/>
            <person name="Landry C.R."/>
            <person name="Aubin-Horth N."/>
        </authorList>
    </citation>
    <scope>NUCLEOTIDE SEQUENCE</scope>
</reference>
<dbReference type="Pfam" id="PF00790">
    <property type="entry name" value="VHS"/>
    <property type="match status" value="1"/>
</dbReference>
<dbReference type="AlphaFoldDB" id="A0A0X3NLU6"/>
<accession>A0A0X3NLU6</accession>
<dbReference type="SUPFAM" id="SSF48464">
    <property type="entry name" value="ENTH/VHS domain"/>
    <property type="match status" value="1"/>
</dbReference>
<feature type="non-terminal residue" evidence="2">
    <location>
        <position position="218"/>
    </location>
</feature>
<dbReference type="EMBL" id="GEEE01022995">
    <property type="protein sequence ID" value="JAP40230.1"/>
    <property type="molecule type" value="Transcribed_RNA"/>
</dbReference>
<dbReference type="PROSITE" id="PS50179">
    <property type="entry name" value="VHS"/>
    <property type="match status" value="1"/>
</dbReference>
<dbReference type="Gene3D" id="1.25.40.90">
    <property type="match status" value="1"/>
</dbReference>
<dbReference type="PANTHER" id="PTHR13856:SF137">
    <property type="entry name" value="GH05942P"/>
    <property type="match status" value="1"/>
</dbReference>
<dbReference type="GO" id="GO:0035091">
    <property type="term" value="F:phosphatidylinositol binding"/>
    <property type="evidence" value="ECO:0007669"/>
    <property type="project" value="InterPro"/>
</dbReference>
<evidence type="ECO:0000259" key="1">
    <source>
        <dbReference type="PROSITE" id="PS50179"/>
    </source>
</evidence>
<proteinExistence type="predicted"/>
<protein>
    <submittedName>
        <fullName evidence="2">TOM1-like protein 1</fullName>
    </submittedName>
</protein>